<gene>
    <name evidence="1" type="ORF">BV22DRAFT_1116703</name>
</gene>
<keyword evidence="2" id="KW-1185">Reference proteome</keyword>
<evidence type="ECO:0000313" key="1">
    <source>
        <dbReference type="EMBL" id="KAH7929610.1"/>
    </source>
</evidence>
<dbReference type="Proteomes" id="UP000790709">
    <property type="component" value="Unassembled WGS sequence"/>
</dbReference>
<evidence type="ECO:0000313" key="2">
    <source>
        <dbReference type="Proteomes" id="UP000790709"/>
    </source>
</evidence>
<sequence>MSMKWGPTAISDVYNDGRVGAAKNHGPRHHGLSSQEPQWASERHRWRLPKRDTFDMYVSWNVATGLEFIHPSRSAIDLPRFTSPGMSCFVASIPPRVPATQDPGGRYPEAFRAQIRDARIIARLDLGSGGYSPTRNRRSRACCVVSIVHIWEDAVGAEKDVDTGMQGSVLESDSEGGQIGLMEVHICHDTTLHRAAAHHDTETRETGPLAQRKRTRHLNSESGRYPDAVPVPVLERGAAILGEMQWMHGDAAQSCGKLLAVGNFLWRAQVSKRATSCENPLPGACWAPCLPATGHYKARSSMATFYML</sequence>
<proteinExistence type="predicted"/>
<organism evidence="1 2">
    <name type="scientific">Leucogyrophana mollusca</name>
    <dbReference type="NCBI Taxonomy" id="85980"/>
    <lineage>
        <taxon>Eukaryota</taxon>
        <taxon>Fungi</taxon>
        <taxon>Dikarya</taxon>
        <taxon>Basidiomycota</taxon>
        <taxon>Agaricomycotina</taxon>
        <taxon>Agaricomycetes</taxon>
        <taxon>Agaricomycetidae</taxon>
        <taxon>Boletales</taxon>
        <taxon>Boletales incertae sedis</taxon>
        <taxon>Leucogyrophana</taxon>
    </lineage>
</organism>
<dbReference type="EMBL" id="MU266339">
    <property type="protein sequence ID" value="KAH7929610.1"/>
    <property type="molecule type" value="Genomic_DNA"/>
</dbReference>
<accession>A0ACB8BUL4</accession>
<comment type="caution">
    <text evidence="1">The sequence shown here is derived from an EMBL/GenBank/DDBJ whole genome shotgun (WGS) entry which is preliminary data.</text>
</comment>
<reference evidence="1" key="1">
    <citation type="journal article" date="2021" name="New Phytol.">
        <title>Evolutionary innovations through gain and loss of genes in the ectomycorrhizal Boletales.</title>
        <authorList>
            <person name="Wu G."/>
            <person name="Miyauchi S."/>
            <person name="Morin E."/>
            <person name="Kuo A."/>
            <person name="Drula E."/>
            <person name="Varga T."/>
            <person name="Kohler A."/>
            <person name="Feng B."/>
            <person name="Cao Y."/>
            <person name="Lipzen A."/>
            <person name="Daum C."/>
            <person name="Hundley H."/>
            <person name="Pangilinan J."/>
            <person name="Johnson J."/>
            <person name="Barry K."/>
            <person name="LaButti K."/>
            <person name="Ng V."/>
            <person name="Ahrendt S."/>
            <person name="Min B."/>
            <person name="Choi I.G."/>
            <person name="Park H."/>
            <person name="Plett J.M."/>
            <person name="Magnuson J."/>
            <person name="Spatafora J.W."/>
            <person name="Nagy L.G."/>
            <person name="Henrissat B."/>
            <person name="Grigoriev I.V."/>
            <person name="Yang Z.L."/>
            <person name="Xu J."/>
            <person name="Martin F.M."/>
        </authorList>
    </citation>
    <scope>NUCLEOTIDE SEQUENCE</scope>
    <source>
        <strain evidence="1">KUC20120723A-06</strain>
    </source>
</reference>
<name>A0ACB8BUL4_9AGAM</name>
<protein>
    <submittedName>
        <fullName evidence="1">Uncharacterized protein</fullName>
    </submittedName>
</protein>